<dbReference type="InterPro" id="IPR036388">
    <property type="entry name" value="WH-like_DNA-bd_sf"/>
</dbReference>
<evidence type="ECO:0000313" key="4">
    <source>
        <dbReference type="Proteomes" id="UP000094893"/>
    </source>
</evidence>
<dbReference type="InterPro" id="IPR027395">
    <property type="entry name" value="WH_DNA-bd_dom"/>
</dbReference>
<organism evidence="2 5">
    <name type="scientific">Acidithiobacillus thiooxidans</name>
    <name type="common">Thiobacillus thiooxidans</name>
    <dbReference type="NCBI Taxonomy" id="930"/>
    <lineage>
        <taxon>Bacteria</taxon>
        <taxon>Pseudomonadati</taxon>
        <taxon>Pseudomonadota</taxon>
        <taxon>Acidithiobacillia</taxon>
        <taxon>Acidithiobacillales</taxon>
        <taxon>Acidithiobacillaceae</taxon>
        <taxon>Acidithiobacillus</taxon>
    </lineage>
</organism>
<dbReference type="EMBL" id="LWSA01000066">
    <property type="protein sequence ID" value="OCX74560.1"/>
    <property type="molecule type" value="Genomic_DNA"/>
</dbReference>
<dbReference type="PANTHER" id="PTHR37318">
    <property type="entry name" value="BSL7504 PROTEIN"/>
    <property type="match status" value="1"/>
</dbReference>
<evidence type="ECO:0000259" key="1">
    <source>
        <dbReference type="Pfam" id="PF13601"/>
    </source>
</evidence>
<dbReference type="EMBL" id="LWRY01000273">
    <property type="protein sequence ID" value="OCX68276.1"/>
    <property type="molecule type" value="Genomic_DNA"/>
</dbReference>
<dbReference type="Proteomes" id="UP000095008">
    <property type="component" value="Unassembled WGS sequence"/>
</dbReference>
<dbReference type="Proteomes" id="UP000094893">
    <property type="component" value="Unassembled WGS sequence"/>
</dbReference>
<feature type="domain" description="Winged helix DNA-binding" evidence="1">
    <location>
        <begin position="16"/>
        <end position="94"/>
    </location>
</feature>
<dbReference type="OrthoDB" id="5521380at2"/>
<dbReference type="PANTHER" id="PTHR37318:SF1">
    <property type="entry name" value="BSL7504 PROTEIN"/>
    <property type="match status" value="1"/>
</dbReference>
<protein>
    <recommendedName>
        <fullName evidence="1">Winged helix DNA-binding domain-containing protein</fullName>
    </recommendedName>
</protein>
<proteinExistence type="predicted"/>
<gene>
    <name evidence="2" type="ORF">A6M23_18740</name>
    <name evidence="3" type="ORF">A6P07_05420</name>
</gene>
<dbReference type="Gene3D" id="1.10.10.10">
    <property type="entry name" value="Winged helix-like DNA-binding domain superfamily/Winged helix DNA-binding domain"/>
    <property type="match status" value="1"/>
</dbReference>
<dbReference type="SUPFAM" id="SSF46785">
    <property type="entry name" value="Winged helix' DNA-binding domain"/>
    <property type="match status" value="1"/>
</dbReference>
<keyword evidence="5" id="KW-1185">Reference proteome</keyword>
<evidence type="ECO:0000313" key="3">
    <source>
        <dbReference type="EMBL" id="OCX74560.1"/>
    </source>
</evidence>
<dbReference type="AlphaFoldDB" id="A0A1C2I5I2"/>
<evidence type="ECO:0000313" key="2">
    <source>
        <dbReference type="EMBL" id="OCX68276.1"/>
    </source>
</evidence>
<dbReference type="Pfam" id="PF13601">
    <property type="entry name" value="HTH_34"/>
    <property type="match status" value="1"/>
</dbReference>
<evidence type="ECO:0000313" key="5">
    <source>
        <dbReference type="Proteomes" id="UP000095008"/>
    </source>
</evidence>
<dbReference type="RefSeq" id="WP_024895520.1">
    <property type="nucleotide sequence ID" value="NZ_JABBDU010000054.1"/>
</dbReference>
<dbReference type="InterPro" id="IPR036390">
    <property type="entry name" value="WH_DNA-bd_sf"/>
</dbReference>
<name>A0A1C2I5I2_ACITH</name>
<accession>A0A1C2I5I2</accession>
<comment type="caution">
    <text evidence="2">The sequence shown here is derived from an EMBL/GenBank/DDBJ whole genome shotgun (WGS) entry which is preliminary data.</text>
</comment>
<sequence>MHFILPEIDNLIHAPIRLAVMTVLNEVEWADFKWLQDITQASDGNLASHMRVLENAQYIQVDKTFQGRRPQTRYAISNLGRSAYLHYLSEMDAFLTRHANPAKQGEPHDPL</sequence>
<reference evidence="2 4" key="1">
    <citation type="journal article" date="2016" name="Int. J. Mol. Sci.">
        <title>Comparative genomics of the extreme acidophile Acidithiobacillus thiooxidans reveals intraspecific divergence and niche adaptation.</title>
        <authorList>
            <person name="Zhang X."/>
            <person name="Feng X."/>
            <person name="Tao J."/>
            <person name="Ma L."/>
            <person name="Xiao Y."/>
            <person name="Liang Y."/>
            <person name="Liu X."/>
            <person name="Yin H."/>
        </authorList>
    </citation>
    <scope>NUCLEOTIDE SEQUENCE [LARGE SCALE GENOMIC DNA]</scope>
    <source>
        <strain evidence="3 4">A02</strain>
        <strain evidence="2">DXS-W</strain>
    </source>
</reference>